<name>A0A7R8ZYG6_9CRUS</name>
<gene>
    <name evidence="1" type="ORF">CTOB1V02_LOCUS14301</name>
</gene>
<reference evidence="1" key="1">
    <citation type="submission" date="2020-11" db="EMBL/GenBank/DDBJ databases">
        <authorList>
            <person name="Tran Van P."/>
        </authorList>
    </citation>
    <scope>NUCLEOTIDE SEQUENCE</scope>
</reference>
<organism evidence="1">
    <name type="scientific">Cyprideis torosa</name>
    <dbReference type="NCBI Taxonomy" id="163714"/>
    <lineage>
        <taxon>Eukaryota</taxon>
        <taxon>Metazoa</taxon>
        <taxon>Ecdysozoa</taxon>
        <taxon>Arthropoda</taxon>
        <taxon>Crustacea</taxon>
        <taxon>Oligostraca</taxon>
        <taxon>Ostracoda</taxon>
        <taxon>Podocopa</taxon>
        <taxon>Podocopida</taxon>
        <taxon>Cytherocopina</taxon>
        <taxon>Cytheroidea</taxon>
        <taxon>Cytherideidae</taxon>
        <taxon>Cyprideis</taxon>
    </lineage>
</organism>
<dbReference type="EMBL" id="OB679422">
    <property type="protein sequence ID" value="CAD7236486.1"/>
    <property type="molecule type" value="Genomic_DNA"/>
</dbReference>
<dbReference type="InterPro" id="IPR011989">
    <property type="entry name" value="ARM-like"/>
</dbReference>
<sequence>MIDLNPNGVIADFIYFCDAIASWMNPQPDLKDMFCRILNGFKTQMGEERWSQFIGQFPPPLRERLVTLYGI</sequence>
<evidence type="ECO:0000313" key="1">
    <source>
        <dbReference type="EMBL" id="CAD7236486.1"/>
    </source>
</evidence>
<dbReference type="Gene3D" id="1.25.10.10">
    <property type="entry name" value="Leucine-rich Repeat Variant"/>
    <property type="match status" value="1"/>
</dbReference>
<proteinExistence type="predicted"/>
<dbReference type="AlphaFoldDB" id="A0A7R8ZYG6"/>
<accession>A0A7R8ZYG6</accession>
<dbReference type="OrthoDB" id="951172at2759"/>
<protein>
    <submittedName>
        <fullName evidence="1">Uncharacterized protein</fullName>
    </submittedName>
</protein>